<dbReference type="GO" id="GO:0005886">
    <property type="term" value="C:plasma membrane"/>
    <property type="evidence" value="ECO:0007669"/>
    <property type="project" value="UniProtKB-SubCell"/>
</dbReference>
<evidence type="ECO:0000256" key="1">
    <source>
        <dbReference type="ARBA" id="ARBA00004651"/>
    </source>
</evidence>
<dbReference type="InterPro" id="IPR007632">
    <property type="entry name" value="Anoctamin"/>
</dbReference>
<gene>
    <name evidence="12" type="ORF">BOX15_Mlig000472g4</name>
</gene>
<evidence type="ECO:0000313" key="12">
    <source>
        <dbReference type="EMBL" id="PAA92530.1"/>
    </source>
</evidence>
<accession>A0A267H2K4</accession>
<evidence type="ECO:0000256" key="4">
    <source>
        <dbReference type="ARBA" id="ARBA00022692"/>
    </source>
</evidence>
<dbReference type="GO" id="GO:0046983">
    <property type="term" value="F:protein dimerization activity"/>
    <property type="evidence" value="ECO:0007669"/>
    <property type="project" value="InterPro"/>
</dbReference>
<feature type="compositionally biased region" description="Basic and acidic residues" evidence="9">
    <location>
        <begin position="1028"/>
        <end position="1038"/>
    </location>
</feature>
<feature type="transmembrane region" description="Helical" evidence="8">
    <location>
        <begin position="311"/>
        <end position="341"/>
    </location>
</feature>
<evidence type="ECO:0000256" key="5">
    <source>
        <dbReference type="ARBA" id="ARBA00022989"/>
    </source>
</evidence>
<feature type="compositionally biased region" description="Basic residues" evidence="9">
    <location>
        <begin position="912"/>
        <end position="924"/>
    </location>
</feature>
<dbReference type="Pfam" id="PF16178">
    <property type="entry name" value="Anoct_dimer"/>
    <property type="match status" value="1"/>
</dbReference>
<keyword evidence="7" id="KW-0325">Glycoprotein</keyword>
<feature type="region of interest" description="Disordered" evidence="9">
    <location>
        <begin position="832"/>
        <end position="1038"/>
    </location>
</feature>
<feature type="transmembrane region" description="Helical" evidence="8">
    <location>
        <begin position="467"/>
        <end position="490"/>
    </location>
</feature>
<comment type="similarity">
    <text evidence="2 8">Belongs to the anoctamin family.</text>
</comment>
<dbReference type="Proteomes" id="UP000215902">
    <property type="component" value="Unassembled WGS sequence"/>
</dbReference>
<evidence type="ECO:0000256" key="3">
    <source>
        <dbReference type="ARBA" id="ARBA00022475"/>
    </source>
</evidence>
<keyword evidence="5 8" id="KW-1133">Transmembrane helix</keyword>
<feature type="compositionally biased region" description="Basic residues" evidence="9">
    <location>
        <begin position="875"/>
        <end position="884"/>
    </location>
</feature>
<proteinExistence type="inferred from homology"/>
<evidence type="ECO:0000256" key="6">
    <source>
        <dbReference type="ARBA" id="ARBA00023136"/>
    </source>
</evidence>
<dbReference type="InterPro" id="IPR032394">
    <property type="entry name" value="Anoct_dimer"/>
</dbReference>
<organism evidence="12 13">
    <name type="scientific">Macrostomum lignano</name>
    <dbReference type="NCBI Taxonomy" id="282301"/>
    <lineage>
        <taxon>Eukaryota</taxon>
        <taxon>Metazoa</taxon>
        <taxon>Spiralia</taxon>
        <taxon>Lophotrochozoa</taxon>
        <taxon>Platyhelminthes</taxon>
        <taxon>Rhabditophora</taxon>
        <taxon>Macrostomorpha</taxon>
        <taxon>Macrostomida</taxon>
        <taxon>Macrostomidae</taxon>
        <taxon>Macrostomum</taxon>
    </lineage>
</organism>
<dbReference type="GO" id="GO:0005254">
    <property type="term" value="F:chloride channel activity"/>
    <property type="evidence" value="ECO:0007669"/>
    <property type="project" value="TreeGrafter"/>
</dbReference>
<evidence type="ECO:0000259" key="11">
    <source>
        <dbReference type="Pfam" id="PF16178"/>
    </source>
</evidence>
<comment type="subcellular location">
    <subcellularLocation>
        <location evidence="1">Cell membrane</location>
        <topology evidence="1">Multi-pass membrane protein</topology>
    </subcellularLocation>
    <subcellularLocation>
        <location evidence="8">Membrane</location>
        <topology evidence="8">Multi-pass membrane protein</topology>
    </subcellularLocation>
</comment>
<evidence type="ECO:0000259" key="10">
    <source>
        <dbReference type="Pfam" id="PF04547"/>
    </source>
</evidence>
<feature type="transmembrane region" description="Helical" evidence="8">
    <location>
        <begin position="386"/>
        <end position="405"/>
    </location>
</feature>
<dbReference type="EMBL" id="NIVC01000049">
    <property type="protein sequence ID" value="PAA92530.1"/>
    <property type="molecule type" value="Genomic_DNA"/>
</dbReference>
<keyword evidence="4 8" id="KW-0812">Transmembrane</keyword>
<dbReference type="AlphaFoldDB" id="A0A267H2K4"/>
<feature type="transmembrane region" description="Helical" evidence="8">
    <location>
        <begin position="505"/>
        <end position="527"/>
    </location>
</feature>
<keyword evidence="3" id="KW-1003">Cell membrane</keyword>
<feature type="region of interest" description="Disordered" evidence="9">
    <location>
        <begin position="1"/>
        <end position="22"/>
    </location>
</feature>
<feature type="transmembrane region" description="Helical" evidence="8">
    <location>
        <begin position="548"/>
        <end position="571"/>
    </location>
</feature>
<dbReference type="PANTHER" id="PTHR12308:SF73">
    <property type="entry name" value="ANOCTAMIN"/>
    <property type="match status" value="1"/>
</dbReference>
<evidence type="ECO:0000256" key="9">
    <source>
        <dbReference type="SAM" id="MobiDB-lite"/>
    </source>
</evidence>
<keyword evidence="13" id="KW-1185">Reference proteome</keyword>
<sequence>DVEKLGGSSHPGLMVNSGLGSSEPDDILGPTEFKWTGTHLPNVDYVLTYRDCDHDDHTDLKPQLRQIFLDTLKSRRPGIETETYEYNDGGDHPLMFIKIYAPFNVLAREAEKLKLEMALDKTISPLESFDLFQKIGDCCNMIEDDEEDFISGPFTRRNLHLFRGHENKETFFRPAQRSYLVHNILINTDIGSAAIELDKDLSMTALPKLLHRGVFTDAFILHDPSERDPWVKSLKRDWLKAYPGDYKIDRNRATDEEIAKGKKLQAVLQVGDCQFNSIYSPDERARLNNVWTRIRKYQPLDKVRNYFGEKIAFYFAWSGHMISMLWVPTVLGIGIFIYGLVLSIQRQSTTTSATTTLAPNVTTTVQTDIEKVMGLVDDMLATIKEAFDNLLTPIFAIIICLWGTIHTELWKRYRSTLAYEWDVNNYEHSEPDRPGFIGTRERLDPITGKMDSYYPGSHQAMKFATSFIILLAMILIVFIGVAAVIVYRIFVTIRVCPTVSSTNCLILNAVISSLLNAIFIIVIGKVYDRIAYTLTNWENHRTQTEYDNALILKLFAFQFANSYSSLFYIAFFRGDNLFMPPNGIFGLGKEFVDTCGTDGNCMSMLSLQVLILMIAKPMPKLLMDHVMPYLMRLFRSLKKRCSRSQVDTGESNLSRPTDVNAYIVNEYQKFSLGNFTIEEYMEKIIQFGYLLLFAASFPLAPLIALLTNLFDISTDAHRMLWNFRRPVAMISQNIGIWHDIVEFMNVAGVISNACLIAFTASWIRRDEFAATYNNMTSKLAIVLLVENVVLGLKYFISSVIPDVPSLVQLQIRRERYRVPKILSSGNINAISDGEDSSCSVASLPQRKHGSAPDKVSMAELSHRGSDPQLNDAKEKRRHQRRRNRRGGDDVIVEDEAVDASAAAAATGDSQPRRNRRQRRESRRKQKDEEQPAAAAAVDDQRSVSEDDGEESDGDRGYQPFGDNSSPSRRGDKRRRRKKEGGGSKKGERILHPVKPPPSAGGLNAIPEYLGSPEPPADPEGDISLRQFGRHDTRDLTYF</sequence>
<feature type="compositionally biased region" description="Basic and acidic residues" evidence="9">
    <location>
        <begin position="979"/>
        <end position="990"/>
    </location>
</feature>
<feature type="transmembrane region" description="Helical" evidence="8">
    <location>
        <begin position="743"/>
        <end position="763"/>
    </location>
</feature>
<feature type="domain" description="Anoctamin transmembrane" evidence="10">
    <location>
        <begin position="303"/>
        <end position="814"/>
    </location>
</feature>
<feature type="transmembrane region" description="Helical" evidence="8">
    <location>
        <begin position="775"/>
        <end position="796"/>
    </location>
</feature>
<reference evidence="12 13" key="1">
    <citation type="submission" date="2017-06" db="EMBL/GenBank/DDBJ databases">
        <title>A platform for efficient transgenesis in Macrostomum lignano, a flatworm model organism for stem cell research.</title>
        <authorList>
            <person name="Berezikov E."/>
        </authorList>
    </citation>
    <scope>NUCLEOTIDE SEQUENCE [LARGE SCALE GENOMIC DNA]</scope>
    <source>
        <strain evidence="12">DV1</strain>
        <tissue evidence="12">Whole organism</tissue>
    </source>
</reference>
<feature type="non-terminal residue" evidence="12">
    <location>
        <position position="1"/>
    </location>
</feature>
<keyword evidence="6 8" id="KW-0472">Membrane</keyword>
<evidence type="ECO:0000256" key="8">
    <source>
        <dbReference type="RuleBase" id="RU280814"/>
    </source>
</evidence>
<evidence type="ECO:0000313" key="13">
    <source>
        <dbReference type="Proteomes" id="UP000215902"/>
    </source>
</evidence>
<dbReference type="OrthoDB" id="296386at2759"/>
<evidence type="ECO:0000256" key="7">
    <source>
        <dbReference type="ARBA" id="ARBA00023180"/>
    </source>
</evidence>
<dbReference type="PANTHER" id="PTHR12308">
    <property type="entry name" value="ANOCTAMIN"/>
    <property type="match status" value="1"/>
</dbReference>
<evidence type="ECO:0000256" key="2">
    <source>
        <dbReference type="ARBA" id="ARBA00009671"/>
    </source>
</evidence>
<comment type="caution">
    <text evidence="12">The sequence shown here is derived from an EMBL/GenBank/DDBJ whole genome shotgun (WGS) entry which is preliminary data.</text>
</comment>
<protein>
    <recommendedName>
        <fullName evidence="8">Anoctamin</fullName>
    </recommendedName>
</protein>
<feature type="domain" description="Anoctamin dimerisation" evidence="11">
    <location>
        <begin position="42"/>
        <end position="232"/>
    </location>
</feature>
<dbReference type="InterPro" id="IPR049452">
    <property type="entry name" value="Anoctamin_TM"/>
</dbReference>
<name>A0A267H2K4_9PLAT</name>
<dbReference type="Pfam" id="PF04547">
    <property type="entry name" value="Anoctamin"/>
    <property type="match status" value="1"/>
</dbReference>
<feature type="transmembrane region" description="Helical" evidence="8">
    <location>
        <begin position="687"/>
        <end position="710"/>
    </location>
</feature>